<dbReference type="GeneID" id="109112558"/>
<dbReference type="GO" id="GO:0005737">
    <property type="term" value="C:cytoplasm"/>
    <property type="evidence" value="ECO:0007669"/>
    <property type="project" value="UniProtKB-ARBA"/>
</dbReference>
<sequence>MDDSSSLGRVSGSTESVSTVTSEEFVLVPPTAGGSPSSSEGRPRLKMSWNGSEQLERAMEEVLDDVCDGPGSAEEKGSPTEISSQIRPPSLTLDTGPHEASAAVLESSAIQEEDSVQFSKLSYLGCTWVKAPRNETEAQKAMVTLRAESAIPIPVTLHVPNGPDGCVRIVDQATGTEIASFPIYKVLFCARGHEGSVESDCFCFTESYRSSEDFQIHVFSCHIKEAVSRILYSFSTAFKRSSKAATDMQDSVLPLSPDGDIFTFTVSLEVREDDGKGNFSPVPKDRDKYYFKLRQGVQKNVVVTVQQMTNKELVIERCFGMLLSPGQKVRNNDMHLLDMESMGKSADGKAYVITGTWNPNTPAFQPLNEDTPKDKQVYMTVAVDLVVTEVVEPVRFLMEALVRVYPANERFWYFSRKAFSETFYLKLKQGTGKGSQGDAMYEVVSLQKHTECAAGARGSLLQSPTEEEEPEEDSDSEISSGTGDVSKDCPEKILESWGGILNRWQGNLLTRPKGLSALVKPGIPEALRAEVWQLLSGCHNDQPLLEHYRILITKDSAQETVITRDIHRTFPAHDYFKDSGGDGQDSLYKICKAYSVYDEEIGYCQGQSFLAAVLLLHMPEEQAFCVLVKIMYNYGLRELYKNNFEDLHCKFYQLERLLQEQLPDLWSHFQDLNLEAHMYASQWFLTLFTAKFPLCMVFHITDLLLCEGLNIIFNVALALLKTSKEDLLQADFEGALKFFRVQLPKRYRAAENAQRLMEQACNIKVPTKKLKKFEKEYQSLKESQLQQEDPIDRYQFRTV</sequence>
<dbReference type="SMART" id="SM00462">
    <property type="entry name" value="PTB"/>
    <property type="match status" value="1"/>
</dbReference>
<protein>
    <submittedName>
        <fullName evidence="4">Rab GTPase-activating protein 1-like isoform X1</fullName>
    </submittedName>
</protein>
<dbReference type="InterPro" id="IPR050302">
    <property type="entry name" value="Rab_GAP_TBC_domain"/>
</dbReference>
<dbReference type="InterPro" id="IPR006020">
    <property type="entry name" value="PTB/PI_dom"/>
</dbReference>
<accession>A0A9Q9VMH3</accession>
<dbReference type="SMR" id="A0A9Q9VMH3"/>
<dbReference type="PROSITE" id="PS50086">
    <property type="entry name" value="TBC_RABGAP"/>
    <property type="match status" value="1"/>
</dbReference>
<name>A0A9Q9VMH3_CYPCA</name>
<dbReference type="CDD" id="cd01211">
    <property type="entry name" value="PTB_Rab6GAP"/>
    <property type="match status" value="1"/>
</dbReference>
<dbReference type="GO" id="GO:0031267">
    <property type="term" value="F:small GTPase binding"/>
    <property type="evidence" value="ECO:0007669"/>
    <property type="project" value="UniProtKB-ARBA"/>
</dbReference>
<dbReference type="RefSeq" id="XP_042567733.1">
    <property type="nucleotide sequence ID" value="XM_042711799.1"/>
</dbReference>
<dbReference type="InterPro" id="IPR022164">
    <property type="entry name" value="Kinesin-like"/>
</dbReference>
<dbReference type="Pfam" id="PF12473">
    <property type="entry name" value="DUF3694"/>
    <property type="match status" value="1"/>
</dbReference>
<organism evidence="4">
    <name type="scientific">Cyprinus carpio</name>
    <name type="common">Common carp</name>
    <dbReference type="NCBI Taxonomy" id="7962"/>
    <lineage>
        <taxon>Eukaryota</taxon>
        <taxon>Metazoa</taxon>
        <taxon>Chordata</taxon>
        <taxon>Craniata</taxon>
        <taxon>Vertebrata</taxon>
        <taxon>Euteleostomi</taxon>
        <taxon>Actinopterygii</taxon>
        <taxon>Neopterygii</taxon>
        <taxon>Teleostei</taxon>
        <taxon>Ostariophysi</taxon>
        <taxon>Cypriniformes</taxon>
        <taxon>Cyprinidae</taxon>
        <taxon>Cyprininae</taxon>
        <taxon>Cyprinus</taxon>
    </lineage>
</organism>
<dbReference type="PANTHER" id="PTHR47219">
    <property type="entry name" value="RAB GTPASE-ACTIVATING PROTEIN 1-LIKE"/>
    <property type="match status" value="1"/>
</dbReference>
<gene>
    <name evidence="4" type="primary">LOC109112558</name>
</gene>
<feature type="region of interest" description="Disordered" evidence="2">
    <location>
        <begin position="1"/>
        <end position="51"/>
    </location>
</feature>
<keyword evidence="1" id="KW-0343">GTPase activation</keyword>
<dbReference type="PANTHER" id="PTHR47219:SF7">
    <property type="entry name" value="RAB GTPASE-ACTIVATING PROTEIN 1-LIKE"/>
    <property type="match status" value="1"/>
</dbReference>
<evidence type="ECO:0000256" key="1">
    <source>
        <dbReference type="ARBA" id="ARBA00022468"/>
    </source>
</evidence>
<dbReference type="Pfam" id="PF00566">
    <property type="entry name" value="RabGAP-TBC"/>
    <property type="match status" value="1"/>
</dbReference>
<dbReference type="GO" id="GO:0005096">
    <property type="term" value="F:GTPase activator activity"/>
    <property type="evidence" value="ECO:0007669"/>
    <property type="project" value="UniProtKB-KW"/>
</dbReference>
<dbReference type="AlphaFoldDB" id="A0A9Q9VMH3"/>
<proteinExistence type="predicted"/>
<feature type="region of interest" description="Disordered" evidence="2">
    <location>
        <begin position="456"/>
        <end position="489"/>
    </location>
</feature>
<dbReference type="FunFam" id="1.10.472.80:FF:000007">
    <property type="entry name" value="Rab GTPase-activating protein 1 isoform X1"/>
    <property type="match status" value="1"/>
</dbReference>
<feature type="compositionally biased region" description="Low complexity" evidence="2">
    <location>
        <begin position="10"/>
        <end position="24"/>
    </location>
</feature>
<evidence type="ECO:0000256" key="2">
    <source>
        <dbReference type="SAM" id="MobiDB-lite"/>
    </source>
</evidence>
<reference evidence="4" key="1">
    <citation type="submission" date="2025-08" db="UniProtKB">
        <authorList>
            <consortium name="RefSeq"/>
        </authorList>
    </citation>
    <scope>IDENTIFICATION</scope>
    <source>
        <tissue evidence="4">Muscle</tissue>
    </source>
</reference>
<feature type="domain" description="Rab-GAP TBC" evidence="3">
    <location>
        <begin position="522"/>
        <end position="708"/>
    </location>
</feature>
<dbReference type="FunFam" id="1.10.8.270:FF:000001">
    <property type="entry name" value="TBC1 domain family member 1"/>
    <property type="match status" value="1"/>
</dbReference>
<dbReference type="InterPro" id="IPR000195">
    <property type="entry name" value="Rab-GAP-TBC_dom"/>
</dbReference>
<evidence type="ECO:0000313" key="4">
    <source>
        <dbReference type="RefSeq" id="XP_042567733.1"/>
    </source>
</evidence>
<dbReference type="KEGG" id="ccar:109112558"/>
<feature type="region of interest" description="Disordered" evidence="2">
    <location>
        <begin position="66"/>
        <end position="96"/>
    </location>
</feature>
<dbReference type="SMART" id="SM00164">
    <property type="entry name" value="TBC"/>
    <property type="match status" value="1"/>
</dbReference>
<evidence type="ECO:0000259" key="3">
    <source>
        <dbReference type="PROSITE" id="PS50086"/>
    </source>
</evidence>
<feature type="compositionally biased region" description="Acidic residues" evidence="2">
    <location>
        <begin position="465"/>
        <end position="476"/>
    </location>
</feature>
<dbReference type="Proteomes" id="UP001155660">
    <property type="component" value="Chromosome A22"/>
</dbReference>
<dbReference type="FunFam" id="1.10.10.750:FF:000004">
    <property type="entry name" value="Putative rab gtpase-activating protein 1"/>
    <property type="match status" value="1"/>
</dbReference>